<sequence>MGTKGPGALVLPDQDYSVIPDYVQHSMTGVSSVHKEARDFGHVYYRYLARGLQQGWFRPQPHVLVPGGLGGIQGALEDLRDGKASAVKYVLRLADTEGVGEPGGLESGSAV</sequence>
<reference evidence="1" key="1">
    <citation type="submission" date="2022-10" db="EMBL/GenBank/DDBJ databases">
        <title>Genome Sequence of Xylaria curta.</title>
        <authorList>
            <person name="Buettner E."/>
        </authorList>
    </citation>
    <scope>NUCLEOTIDE SEQUENCE</scope>
    <source>
        <strain evidence="1">Babe10</strain>
    </source>
</reference>
<organism evidence="1 2">
    <name type="scientific">Xylaria curta</name>
    <dbReference type="NCBI Taxonomy" id="42375"/>
    <lineage>
        <taxon>Eukaryota</taxon>
        <taxon>Fungi</taxon>
        <taxon>Dikarya</taxon>
        <taxon>Ascomycota</taxon>
        <taxon>Pezizomycotina</taxon>
        <taxon>Sordariomycetes</taxon>
        <taxon>Xylariomycetidae</taxon>
        <taxon>Xylariales</taxon>
        <taxon>Xylariaceae</taxon>
        <taxon>Xylaria</taxon>
    </lineage>
</organism>
<evidence type="ECO:0000313" key="1">
    <source>
        <dbReference type="EMBL" id="KAJ2982448.1"/>
    </source>
</evidence>
<dbReference type="Proteomes" id="UP001143856">
    <property type="component" value="Unassembled WGS sequence"/>
</dbReference>
<evidence type="ECO:0000313" key="2">
    <source>
        <dbReference type="Proteomes" id="UP001143856"/>
    </source>
</evidence>
<dbReference type="EMBL" id="JAPDGR010001454">
    <property type="protein sequence ID" value="KAJ2982448.1"/>
    <property type="molecule type" value="Genomic_DNA"/>
</dbReference>
<protein>
    <submittedName>
        <fullName evidence="1">Uncharacterized protein</fullName>
    </submittedName>
</protein>
<name>A0ACC1NUH8_9PEZI</name>
<gene>
    <name evidence="1" type="ORF">NUW58_g6438</name>
</gene>
<proteinExistence type="predicted"/>
<keyword evidence="2" id="KW-1185">Reference proteome</keyword>
<accession>A0ACC1NUH8</accession>
<comment type="caution">
    <text evidence="1">The sequence shown here is derived from an EMBL/GenBank/DDBJ whole genome shotgun (WGS) entry which is preliminary data.</text>
</comment>